<sequence length="617" mass="71800">MNDTHETNLPVEETGKLEETKAPEVTPENTAAEVEVTETVEEATANAVGKLSKEEILEKLTELVNAAAEATRNEVESLKQAFYKIHRAEVEELKKAFLENEGEEKDFVVPEDEDENKLKELLAVYKEKRAAIMAEEDRVKAANYALKLQLIDQLKALTESQDDFNKLYNDFKDIQQRWKEVKAVPQEHANELWKNYQTYSERFYDIIKINNQFRDYDFKKNLEMKTALCETVEKLQTEPDVVSAFHQLQKLHQQWREIGPVAKELREELWTRFKAASTVINKRHQEHFESLKSKEQENLTAKTAICEEIEGIDFDALKTFKDWEDKNKEVIALQEKWKTIGFAPKKSNVKIFERFRAACDVYFNRKSAFYKSIKEDMEKNLELKKALCEKAEALKDSTEWKSTTEKMIALQKEWKTIGSVARKHSDAVWKRFISACDYFFEQKNKNVSSQKSVEQTNLAAKKELIEKIKNLDEALAAEDAMIELKAMMAEWNGIGHVPFKEKDKIYKEYHEAVDSQFDRLKVDQSDRKMQSFRSNLSDMAGGERGKGKLYGEREKLMRMFERMKNELQTYENNIGFLSISSKGGGGLVKEMERKIEKLKDEMALIIKKIDAIDENLE</sequence>
<comment type="caution">
    <text evidence="3">The sequence shown here is derived from an EMBL/GenBank/DDBJ whole genome shotgun (WGS) entry which is preliminary data.</text>
</comment>
<feature type="coiled-coil region" evidence="1">
    <location>
        <begin position="553"/>
        <end position="615"/>
    </location>
</feature>
<evidence type="ECO:0000313" key="3">
    <source>
        <dbReference type="EMBL" id="KKB56629.1"/>
    </source>
</evidence>
<dbReference type="Proteomes" id="UP000033035">
    <property type="component" value="Unassembled WGS sequence"/>
</dbReference>
<dbReference type="RefSeq" id="WP_028728269.1">
    <property type="nucleotide sequence ID" value="NZ_AUAE01000028.1"/>
</dbReference>
<feature type="compositionally biased region" description="Basic and acidic residues" evidence="2">
    <location>
        <begin position="13"/>
        <end position="22"/>
    </location>
</feature>
<organism evidence="3 4">
    <name type="scientific">Parabacteroides gordonii MS-1 = DSM 23371</name>
    <dbReference type="NCBI Taxonomy" id="1203610"/>
    <lineage>
        <taxon>Bacteria</taxon>
        <taxon>Pseudomonadati</taxon>
        <taxon>Bacteroidota</taxon>
        <taxon>Bacteroidia</taxon>
        <taxon>Bacteroidales</taxon>
        <taxon>Tannerellaceae</taxon>
        <taxon>Parabacteroides</taxon>
    </lineage>
</organism>
<feature type="region of interest" description="Disordered" evidence="2">
    <location>
        <begin position="1"/>
        <end position="32"/>
    </location>
</feature>
<dbReference type="Pfam" id="PF03993">
    <property type="entry name" value="DUF349"/>
    <property type="match status" value="5"/>
</dbReference>
<reference evidence="3 4" key="1">
    <citation type="submission" date="2013-04" db="EMBL/GenBank/DDBJ databases">
        <title>The Genome Sequence of Parabacteroides gordonii DSM 23371.</title>
        <authorList>
            <consortium name="The Broad Institute Genomics Platform"/>
            <person name="Earl A."/>
            <person name="Ward D."/>
            <person name="Feldgarden M."/>
            <person name="Gevers D."/>
            <person name="Martens E."/>
            <person name="Sakamoto M."/>
            <person name="Benno Y."/>
            <person name="Suzuki N."/>
            <person name="Matsunaga N."/>
            <person name="Koshihara K."/>
            <person name="Seki M."/>
            <person name="Komiya H."/>
            <person name="Walker B."/>
            <person name="Young S."/>
            <person name="Zeng Q."/>
            <person name="Gargeya S."/>
            <person name="Fitzgerald M."/>
            <person name="Haas B."/>
            <person name="Abouelleil A."/>
            <person name="Allen A.W."/>
            <person name="Alvarado L."/>
            <person name="Arachchi H.M."/>
            <person name="Berlin A.M."/>
            <person name="Chapman S.B."/>
            <person name="Gainer-Dewar J."/>
            <person name="Goldberg J."/>
            <person name="Griggs A."/>
            <person name="Gujja S."/>
            <person name="Hansen M."/>
            <person name="Howarth C."/>
            <person name="Imamovic A."/>
            <person name="Ireland A."/>
            <person name="Larimer J."/>
            <person name="McCowan C."/>
            <person name="Murphy C."/>
            <person name="Pearson M."/>
            <person name="Poon T.W."/>
            <person name="Priest M."/>
            <person name="Roberts A."/>
            <person name="Saif S."/>
            <person name="Shea T."/>
            <person name="Sisk P."/>
            <person name="Sykes S."/>
            <person name="Wortman J."/>
            <person name="Nusbaum C."/>
            <person name="Birren B."/>
        </authorList>
    </citation>
    <scope>NUCLEOTIDE SEQUENCE [LARGE SCALE GENOMIC DNA]</scope>
    <source>
        <strain evidence="3 4">MS-1</strain>
    </source>
</reference>
<proteinExistence type="predicted"/>
<dbReference type="PATRIC" id="fig|1203610.3.peg.2325"/>
<dbReference type="STRING" id="1203610.HMPREF1536_02265"/>
<accession>A0A0F5JFV1</accession>
<evidence type="ECO:0000256" key="2">
    <source>
        <dbReference type="SAM" id="MobiDB-lite"/>
    </source>
</evidence>
<dbReference type="AlphaFoldDB" id="A0A0F5JFV1"/>
<keyword evidence="4" id="KW-1185">Reference proteome</keyword>
<gene>
    <name evidence="3" type="ORF">HMPREF1536_02265</name>
</gene>
<keyword evidence="1" id="KW-0175">Coiled coil</keyword>
<protein>
    <recommendedName>
        <fullName evidence="5">DUF349 domain-containing protein</fullName>
    </recommendedName>
</protein>
<evidence type="ECO:0000256" key="1">
    <source>
        <dbReference type="SAM" id="Coils"/>
    </source>
</evidence>
<dbReference type="EMBL" id="AQHW01000014">
    <property type="protein sequence ID" value="KKB56629.1"/>
    <property type="molecule type" value="Genomic_DNA"/>
</dbReference>
<evidence type="ECO:0008006" key="5">
    <source>
        <dbReference type="Google" id="ProtNLM"/>
    </source>
</evidence>
<dbReference type="InterPro" id="IPR007139">
    <property type="entry name" value="DUF349"/>
</dbReference>
<evidence type="ECO:0000313" key="4">
    <source>
        <dbReference type="Proteomes" id="UP000033035"/>
    </source>
</evidence>
<dbReference type="HOGENOM" id="CLU_019817_0_0_10"/>
<name>A0A0F5JFV1_9BACT</name>